<dbReference type="OrthoDB" id="9805366at2"/>
<gene>
    <name evidence="2" type="ORF">EPA99_16440</name>
</gene>
<sequence length="424" mass="44433">MTHFALVGPAFPSHFRALQAIAQRLVARGHRATFFHQADAAALVEPGPVAFHAVGDPARQAGTVRAMLARAANPGGPLGLKRVIGDVSLTTQMLCEALPEAFVHAGVEAVICDQMEAAGALVAQALGLPFVSVACALPINREPGIPLPVMPWEYATGPSALQLYRSSQQVYDMLMRPLDRTIAAQAARLGLGARAGLHDCLSPLAQISQTVERFDFPRQQPPPHFHHVGPLRPAAEDPPLALPLADGRKVVFASLGTLQGHRLALFKRIARACRGLKVQLVIAHCGGLSPERARALEVPGEVMVVHSVPQRAMLARADAVVTHAGLNTALDACVAGVPMLALPIAFDQPGVAARVVHAGAGLRLSARWCTARQIAQALAALLDRPAYAAAAREIGVQIGQAGGSERAADIIQATTARSPSAVPA</sequence>
<protein>
    <submittedName>
        <fullName evidence="2">Glycosyltransferase</fullName>
    </submittedName>
</protein>
<dbReference type="AlphaFoldDB" id="A0A4Q1JRL4"/>
<proteinExistence type="predicted"/>
<comment type="caution">
    <text evidence="2">The sequence shown here is derived from an EMBL/GenBank/DDBJ whole genome shotgun (WGS) entry which is preliminary data.</text>
</comment>
<reference evidence="2 3" key="1">
    <citation type="submission" date="2019-01" db="EMBL/GenBank/DDBJ databases">
        <title>Pseudoxanthomonas composti sp. nov., isolated from compost.</title>
        <authorList>
            <person name="Yang G."/>
        </authorList>
    </citation>
    <scope>NUCLEOTIDE SEQUENCE [LARGE SCALE GENOMIC DNA]</scope>
    <source>
        <strain evidence="2 3">GSS15</strain>
    </source>
</reference>
<dbReference type="InterPro" id="IPR010610">
    <property type="entry name" value="EryCIII-like_C"/>
</dbReference>
<dbReference type="Proteomes" id="UP000289784">
    <property type="component" value="Unassembled WGS sequence"/>
</dbReference>
<keyword evidence="3" id="KW-1185">Reference proteome</keyword>
<dbReference type="Pfam" id="PF06722">
    <property type="entry name" value="EryCIII-like_C"/>
    <property type="match status" value="1"/>
</dbReference>
<dbReference type="SUPFAM" id="SSF53756">
    <property type="entry name" value="UDP-Glycosyltransferase/glycogen phosphorylase"/>
    <property type="match status" value="1"/>
</dbReference>
<dbReference type="GO" id="GO:0008194">
    <property type="term" value="F:UDP-glycosyltransferase activity"/>
    <property type="evidence" value="ECO:0007669"/>
    <property type="project" value="InterPro"/>
</dbReference>
<dbReference type="CDD" id="cd03784">
    <property type="entry name" value="GT1_Gtf-like"/>
    <property type="match status" value="1"/>
</dbReference>
<dbReference type="GO" id="GO:0017000">
    <property type="term" value="P:antibiotic biosynthetic process"/>
    <property type="evidence" value="ECO:0007669"/>
    <property type="project" value="UniProtKB-ARBA"/>
</dbReference>
<evidence type="ECO:0000259" key="1">
    <source>
        <dbReference type="Pfam" id="PF06722"/>
    </source>
</evidence>
<dbReference type="EMBL" id="SAWZ01000011">
    <property type="protein sequence ID" value="RXR00874.1"/>
    <property type="molecule type" value="Genomic_DNA"/>
</dbReference>
<evidence type="ECO:0000313" key="2">
    <source>
        <dbReference type="EMBL" id="RXR00874.1"/>
    </source>
</evidence>
<organism evidence="2 3">
    <name type="scientific">Pseudoxanthomonas composti</name>
    <dbReference type="NCBI Taxonomy" id="2137479"/>
    <lineage>
        <taxon>Bacteria</taxon>
        <taxon>Pseudomonadati</taxon>
        <taxon>Pseudomonadota</taxon>
        <taxon>Gammaproteobacteria</taxon>
        <taxon>Lysobacterales</taxon>
        <taxon>Lysobacteraceae</taxon>
        <taxon>Pseudoxanthomonas</taxon>
    </lineage>
</organism>
<dbReference type="GO" id="GO:0016758">
    <property type="term" value="F:hexosyltransferase activity"/>
    <property type="evidence" value="ECO:0007669"/>
    <property type="project" value="UniProtKB-ARBA"/>
</dbReference>
<dbReference type="PANTHER" id="PTHR48050">
    <property type="entry name" value="STEROL 3-BETA-GLUCOSYLTRANSFERASE"/>
    <property type="match status" value="1"/>
</dbReference>
<accession>A0A4Q1JRL4</accession>
<evidence type="ECO:0000313" key="3">
    <source>
        <dbReference type="Proteomes" id="UP000289784"/>
    </source>
</evidence>
<dbReference type="InterPro" id="IPR050426">
    <property type="entry name" value="Glycosyltransferase_28"/>
</dbReference>
<dbReference type="InterPro" id="IPR002213">
    <property type="entry name" value="UDP_glucos_trans"/>
</dbReference>
<dbReference type="Gene3D" id="3.40.50.2000">
    <property type="entry name" value="Glycogen Phosphorylase B"/>
    <property type="match status" value="2"/>
</dbReference>
<feature type="domain" description="Erythromycin biosynthesis protein CIII-like C-terminal" evidence="1">
    <location>
        <begin position="294"/>
        <end position="394"/>
    </location>
</feature>
<dbReference type="PANTHER" id="PTHR48050:SF13">
    <property type="entry name" value="STEROL 3-BETA-GLUCOSYLTRANSFERASE UGT80A2"/>
    <property type="match status" value="1"/>
</dbReference>
<name>A0A4Q1JRL4_9GAMM</name>
<keyword evidence="2" id="KW-0808">Transferase</keyword>
<dbReference type="RefSeq" id="WP_129472336.1">
    <property type="nucleotide sequence ID" value="NZ_SAWZ01000011.1"/>
</dbReference>